<dbReference type="InterPro" id="IPR036772">
    <property type="entry name" value="SRCR-like_dom_sf"/>
</dbReference>
<feature type="domain" description="EGF-like" evidence="10">
    <location>
        <begin position="180"/>
        <end position="219"/>
    </location>
</feature>
<feature type="domain" description="EGF-like" evidence="10">
    <location>
        <begin position="220"/>
        <end position="260"/>
    </location>
</feature>
<evidence type="ECO:0000256" key="8">
    <source>
        <dbReference type="SAM" id="SignalP"/>
    </source>
</evidence>
<comment type="caution">
    <text evidence="6">Lacks conserved residue(s) required for the propagation of feature annotation.</text>
</comment>
<feature type="domain" description="CUB" evidence="9">
    <location>
        <begin position="551"/>
        <end position="659"/>
    </location>
</feature>
<evidence type="ECO:0000313" key="13">
    <source>
        <dbReference type="EMBL" id="CAH3157121.1"/>
    </source>
</evidence>
<dbReference type="Pfam" id="PF00024">
    <property type="entry name" value="PAN_1"/>
    <property type="match status" value="1"/>
</dbReference>
<evidence type="ECO:0000256" key="6">
    <source>
        <dbReference type="PROSITE-ProRule" id="PRU00076"/>
    </source>
</evidence>
<keyword evidence="5" id="KW-0325">Glycoprotein</keyword>
<dbReference type="Pfam" id="PF07645">
    <property type="entry name" value="EGF_CA"/>
    <property type="match status" value="3"/>
</dbReference>
<evidence type="ECO:0000259" key="10">
    <source>
        <dbReference type="PROSITE" id="PS50026"/>
    </source>
</evidence>
<evidence type="ECO:0000256" key="3">
    <source>
        <dbReference type="ARBA" id="ARBA00022737"/>
    </source>
</evidence>
<evidence type="ECO:0000259" key="9">
    <source>
        <dbReference type="PROSITE" id="PS01180"/>
    </source>
</evidence>
<dbReference type="FunFam" id="2.10.25.10:FF:000038">
    <property type="entry name" value="Fibrillin 2"/>
    <property type="match status" value="3"/>
</dbReference>
<protein>
    <submittedName>
        <fullName evidence="13">Uncharacterized protein</fullName>
    </submittedName>
</protein>
<name>A0AAU9XRX6_9CNID</name>
<keyword evidence="3" id="KW-0677">Repeat</keyword>
<dbReference type="InterPro" id="IPR049883">
    <property type="entry name" value="NOTCH1_EGF-like"/>
</dbReference>
<dbReference type="InterPro" id="IPR009030">
    <property type="entry name" value="Growth_fac_rcpt_cys_sf"/>
</dbReference>
<dbReference type="Pfam" id="PF00431">
    <property type="entry name" value="CUB"/>
    <property type="match status" value="3"/>
</dbReference>
<dbReference type="SMART" id="SM00042">
    <property type="entry name" value="CUB"/>
    <property type="match status" value="3"/>
</dbReference>
<dbReference type="InterPro" id="IPR003609">
    <property type="entry name" value="Pan_app"/>
</dbReference>
<dbReference type="SMART" id="SM00179">
    <property type="entry name" value="EGF_CA"/>
    <property type="match status" value="3"/>
</dbReference>
<dbReference type="PROSITE" id="PS00420">
    <property type="entry name" value="SRCR_1"/>
    <property type="match status" value="1"/>
</dbReference>
<dbReference type="PROSITE" id="PS01186">
    <property type="entry name" value="EGF_2"/>
    <property type="match status" value="3"/>
</dbReference>
<dbReference type="InterPro" id="IPR000152">
    <property type="entry name" value="EGF-type_Asp/Asn_hydroxyl_site"/>
</dbReference>
<feature type="domain" description="Apple" evidence="12">
    <location>
        <begin position="28"/>
        <end position="103"/>
    </location>
</feature>
<dbReference type="Gene3D" id="2.10.25.10">
    <property type="entry name" value="Laminin"/>
    <property type="match status" value="3"/>
</dbReference>
<dbReference type="SUPFAM" id="SSF57414">
    <property type="entry name" value="Hairpin loop containing domain-like"/>
    <property type="match status" value="1"/>
</dbReference>
<gene>
    <name evidence="13" type="ORF">PMEA_00029840</name>
</gene>
<dbReference type="InterPro" id="IPR035914">
    <property type="entry name" value="Sperma_CUB_dom_sf"/>
</dbReference>
<dbReference type="Pfam" id="PF00530">
    <property type="entry name" value="SRCR"/>
    <property type="match status" value="1"/>
</dbReference>
<keyword evidence="4 7" id="KW-1015">Disulfide bond</keyword>
<dbReference type="InterPro" id="IPR000742">
    <property type="entry name" value="EGF"/>
</dbReference>
<dbReference type="Proteomes" id="UP001159428">
    <property type="component" value="Unassembled WGS sequence"/>
</dbReference>
<dbReference type="PROSITE" id="PS01180">
    <property type="entry name" value="CUB"/>
    <property type="match status" value="3"/>
</dbReference>
<feature type="domain" description="CUB" evidence="9">
    <location>
        <begin position="433"/>
        <end position="540"/>
    </location>
</feature>
<feature type="disulfide bond" evidence="7">
    <location>
        <begin position="700"/>
        <end position="761"/>
    </location>
</feature>
<dbReference type="InterPro" id="IPR018097">
    <property type="entry name" value="EGF_Ca-bd_CS"/>
</dbReference>
<feature type="disulfide bond" evidence="6">
    <location>
        <begin position="209"/>
        <end position="218"/>
    </location>
</feature>
<dbReference type="GO" id="GO:0016020">
    <property type="term" value="C:membrane"/>
    <property type="evidence" value="ECO:0007669"/>
    <property type="project" value="InterPro"/>
</dbReference>
<dbReference type="PANTHER" id="PTHR24251">
    <property type="entry name" value="OVOCHYMASE-RELATED"/>
    <property type="match status" value="1"/>
</dbReference>
<dbReference type="PRINTS" id="PR00258">
    <property type="entry name" value="SPERACTRCPTR"/>
</dbReference>
<organism evidence="13 14">
    <name type="scientific">Pocillopora meandrina</name>
    <dbReference type="NCBI Taxonomy" id="46732"/>
    <lineage>
        <taxon>Eukaryota</taxon>
        <taxon>Metazoa</taxon>
        <taxon>Cnidaria</taxon>
        <taxon>Anthozoa</taxon>
        <taxon>Hexacorallia</taxon>
        <taxon>Scleractinia</taxon>
        <taxon>Astrocoeniina</taxon>
        <taxon>Pocilloporidae</taxon>
        <taxon>Pocillopora</taxon>
    </lineage>
</organism>
<dbReference type="Gene3D" id="3.10.250.10">
    <property type="entry name" value="SRCR-like domain"/>
    <property type="match status" value="1"/>
</dbReference>
<evidence type="ECO:0000256" key="2">
    <source>
        <dbReference type="ARBA" id="ARBA00022729"/>
    </source>
</evidence>
<feature type="chain" id="PRO_5043628240" evidence="8">
    <location>
        <begin position="26"/>
        <end position="766"/>
    </location>
</feature>
<evidence type="ECO:0000256" key="5">
    <source>
        <dbReference type="ARBA" id="ARBA00023180"/>
    </source>
</evidence>
<sequence length="766" mass="83815">MDPPLHPNNIVVAAVFCVMLYKIVAQQCESDFSSPSMMLQRHTYKTFKTSSVLECDQACNDDFRCQSFNYVFLENICELNNRTKEARPEDFISNPRRYYSRRKKKLGQNDRQTLGTVIIHAFINQCWFSILIGSVAELPAETCKEIKASDGERATSGKYWFDSLLPGEVIQAECNMETEDIDECNASKPVCATNATGCQNTVGSFSCSCEAGFGGRYCNDIDECKSQVKPCDVNADCQNTRGSYVCSCKAGFNRNGKTCTDINECSALGPVCDANAKCENIIGSYLCSCKSGFFGNGKTCTVSGQSSVTVTSSCASLLIIETSTTGLIFSNYNGTYLNNMNCNWTISSNAKLELAFIRFQIESGYDFVKVYDGPTSSSTLIGEYDGDSLPTLITSSSHELFMSFTTDGSVTNPGFLANYHMHGQSFVRAISLCPNLLTVESYASGIIFSNMQQKYSNDMNCNWTISSNAKLELAFIRFQTESAYDFVKVFDGLTSSTLIGEYDGDSLPASITSSSHELSVTFTTDGSVVKSGFLANYHISGQPFATVSSSCADMLTVRSSSSGMIFSNRDGTYANDVNCSWSISSSNNVELIFFKFDTEENYDYIYVYDGASIMSSLIGKYHGNSLPAVITSSSKQLYVTFSSDKSVSSSGFAASYHAYNTIRLVGGNTTLIGRVEVYHSGQWGTICEDGWDINDAHVICRQLGFPSATQAFYSATHGQGSGQIWIDNLDCSGYELRIDECNHDGWGNHDCGHSEDASVECSSTIP</sequence>
<dbReference type="PROSITE" id="PS50948">
    <property type="entry name" value="PAN"/>
    <property type="match status" value="1"/>
</dbReference>
<evidence type="ECO:0000256" key="1">
    <source>
        <dbReference type="ARBA" id="ARBA00022536"/>
    </source>
</evidence>
<dbReference type="PROSITE" id="PS50287">
    <property type="entry name" value="SRCR_2"/>
    <property type="match status" value="1"/>
</dbReference>
<feature type="disulfide bond" evidence="7">
    <location>
        <begin position="731"/>
        <end position="741"/>
    </location>
</feature>
<dbReference type="PROSITE" id="PS00010">
    <property type="entry name" value="ASX_HYDROXYL"/>
    <property type="match status" value="3"/>
</dbReference>
<evidence type="ECO:0000313" key="14">
    <source>
        <dbReference type="Proteomes" id="UP001159428"/>
    </source>
</evidence>
<keyword evidence="14" id="KW-1185">Reference proteome</keyword>
<feature type="disulfide bond" evidence="7">
    <location>
        <begin position="687"/>
        <end position="751"/>
    </location>
</feature>
<dbReference type="Gene3D" id="3.50.4.10">
    <property type="entry name" value="Hepatocyte Growth Factor"/>
    <property type="match status" value="1"/>
</dbReference>
<dbReference type="SUPFAM" id="SSF57184">
    <property type="entry name" value="Growth factor receptor domain"/>
    <property type="match status" value="1"/>
</dbReference>
<dbReference type="InterPro" id="IPR001881">
    <property type="entry name" value="EGF-like_Ca-bd_dom"/>
</dbReference>
<dbReference type="FunFam" id="3.10.250.10:FF:000006">
    <property type="entry name" value="neurotrypsin isoform X2"/>
    <property type="match status" value="1"/>
</dbReference>
<dbReference type="SMART" id="SM00202">
    <property type="entry name" value="SR"/>
    <property type="match status" value="1"/>
</dbReference>
<feature type="domain" description="SRCR" evidence="11">
    <location>
        <begin position="662"/>
        <end position="762"/>
    </location>
</feature>
<dbReference type="PANTHER" id="PTHR24251:SF30">
    <property type="entry name" value="MEMBRANE FRIZZLED-RELATED PROTEIN"/>
    <property type="match status" value="1"/>
</dbReference>
<evidence type="ECO:0000256" key="7">
    <source>
        <dbReference type="PROSITE-ProRule" id="PRU00196"/>
    </source>
</evidence>
<keyword evidence="2 8" id="KW-0732">Signal</keyword>
<evidence type="ECO:0000256" key="4">
    <source>
        <dbReference type="ARBA" id="ARBA00023157"/>
    </source>
</evidence>
<dbReference type="EMBL" id="CALNXJ010000063">
    <property type="protein sequence ID" value="CAH3157121.1"/>
    <property type="molecule type" value="Genomic_DNA"/>
</dbReference>
<dbReference type="CDD" id="cd00054">
    <property type="entry name" value="EGF_CA"/>
    <property type="match status" value="3"/>
</dbReference>
<dbReference type="AlphaFoldDB" id="A0AAU9XRX6"/>
<dbReference type="SUPFAM" id="SSF49854">
    <property type="entry name" value="Spermadhesin, CUB domain"/>
    <property type="match status" value="3"/>
</dbReference>
<reference evidence="13 14" key="1">
    <citation type="submission" date="2022-05" db="EMBL/GenBank/DDBJ databases">
        <authorList>
            <consortium name="Genoscope - CEA"/>
            <person name="William W."/>
        </authorList>
    </citation>
    <scope>NUCLEOTIDE SEQUENCE [LARGE SCALE GENOMIC DNA]</scope>
</reference>
<dbReference type="InterPro" id="IPR000859">
    <property type="entry name" value="CUB_dom"/>
</dbReference>
<feature type="domain" description="CUB" evidence="9">
    <location>
        <begin position="314"/>
        <end position="422"/>
    </location>
</feature>
<evidence type="ECO:0000259" key="12">
    <source>
        <dbReference type="PROSITE" id="PS50948"/>
    </source>
</evidence>
<dbReference type="PROSITE" id="PS00022">
    <property type="entry name" value="EGF_1"/>
    <property type="match status" value="1"/>
</dbReference>
<dbReference type="InterPro" id="IPR001190">
    <property type="entry name" value="SRCR"/>
</dbReference>
<accession>A0AAU9XRX6</accession>
<dbReference type="SUPFAM" id="SSF56487">
    <property type="entry name" value="SRCR-like"/>
    <property type="match status" value="1"/>
</dbReference>
<dbReference type="CDD" id="cd00041">
    <property type="entry name" value="CUB"/>
    <property type="match status" value="3"/>
</dbReference>
<feature type="domain" description="EGF-like" evidence="10">
    <location>
        <begin position="261"/>
        <end position="301"/>
    </location>
</feature>
<dbReference type="PROSITE" id="PS01187">
    <property type="entry name" value="EGF_CA"/>
    <property type="match status" value="2"/>
</dbReference>
<proteinExistence type="predicted"/>
<evidence type="ECO:0000259" key="11">
    <source>
        <dbReference type="PROSITE" id="PS50287"/>
    </source>
</evidence>
<dbReference type="SMART" id="SM00181">
    <property type="entry name" value="EGF"/>
    <property type="match status" value="3"/>
</dbReference>
<dbReference type="GO" id="GO:0005509">
    <property type="term" value="F:calcium ion binding"/>
    <property type="evidence" value="ECO:0007669"/>
    <property type="project" value="InterPro"/>
</dbReference>
<dbReference type="PROSITE" id="PS50026">
    <property type="entry name" value="EGF_3"/>
    <property type="match status" value="3"/>
</dbReference>
<feature type="signal peptide" evidence="8">
    <location>
        <begin position="1"/>
        <end position="25"/>
    </location>
</feature>
<dbReference type="Gene3D" id="2.60.120.290">
    <property type="entry name" value="Spermadhesin, CUB domain"/>
    <property type="match status" value="3"/>
</dbReference>
<comment type="caution">
    <text evidence="13">The sequence shown here is derived from an EMBL/GenBank/DDBJ whole genome shotgun (WGS) entry which is preliminary data.</text>
</comment>
<keyword evidence="1 6" id="KW-0245">EGF-like domain</keyword>